<dbReference type="NCBIfam" id="TIGR01484">
    <property type="entry name" value="HAD-SF-IIB"/>
    <property type="match status" value="1"/>
</dbReference>
<dbReference type="GO" id="GO:0005829">
    <property type="term" value="C:cytosol"/>
    <property type="evidence" value="ECO:0007669"/>
    <property type="project" value="TreeGrafter"/>
</dbReference>
<evidence type="ECO:0000313" key="2">
    <source>
        <dbReference type="Proteomes" id="UP000214588"/>
    </source>
</evidence>
<dbReference type="NCBIfam" id="TIGR00099">
    <property type="entry name" value="Cof-subfamily"/>
    <property type="match status" value="1"/>
</dbReference>
<dbReference type="AlphaFoldDB" id="A0A226BXP9"/>
<dbReference type="InterPro" id="IPR006379">
    <property type="entry name" value="HAD-SF_hydro_IIB"/>
</dbReference>
<dbReference type="Gene3D" id="3.40.50.1000">
    <property type="entry name" value="HAD superfamily/HAD-like"/>
    <property type="match status" value="1"/>
</dbReference>
<dbReference type="GO" id="GO:0000287">
    <property type="term" value="F:magnesium ion binding"/>
    <property type="evidence" value="ECO:0007669"/>
    <property type="project" value="TreeGrafter"/>
</dbReference>
<reference evidence="1 2" key="1">
    <citation type="submission" date="2017-06" db="EMBL/GenBank/DDBJ databases">
        <title>Draft Genome Sequence of Natranaerobius trueperi halophilic, alkalithermophilic bacteria from soda lakes.</title>
        <authorList>
            <person name="Zhao B."/>
        </authorList>
    </citation>
    <scope>NUCLEOTIDE SEQUENCE [LARGE SCALE GENOMIC DNA]</scope>
    <source>
        <strain evidence="1 2">DSM 18760</strain>
    </source>
</reference>
<dbReference type="CDD" id="cd07516">
    <property type="entry name" value="HAD_Pase"/>
    <property type="match status" value="1"/>
</dbReference>
<dbReference type="SUPFAM" id="SSF56784">
    <property type="entry name" value="HAD-like"/>
    <property type="match status" value="1"/>
</dbReference>
<dbReference type="InterPro" id="IPR036412">
    <property type="entry name" value="HAD-like_sf"/>
</dbReference>
<dbReference type="SFLD" id="SFLDG01140">
    <property type="entry name" value="C2.B:_Phosphomannomutase_and_P"/>
    <property type="match status" value="1"/>
</dbReference>
<dbReference type="SFLD" id="SFLDS00003">
    <property type="entry name" value="Haloacid_Dehalogenase"/>
    <property type="match status" value="1"/>
</dbReference>
<dbReference type="Proteomes" id="UP000214588">
    <property type="component" value="Unassembled WGS sequence"/>
</dbReference>
<dbReference type="Gene3D" id="3.30.1240.10">
    <property type="match status" value="1"/>
</dbReference>
<dbReference type="PANTHER" id="PTHR10000:SF8">
    <property type="entry name" value="HAD SUPERFAMILY HYDROLASE-LIKE, TYPE 3"/>
    <property type="match status" value="1"/>
</dbReference>
<sequence length="282" mass="31637">MKVYRFIAIDVDDTLIDSDLNITSDNKLRIKEVIERGKFITLATGRMFRSALPYAKELEMDLPLITYHGALIKKAKTGEVLYHQPVPIDYTLQIIRLCHDKDLQLNLYIDDELLVKEENELTEYYTKIAEVPCRAVGDLETYIKKYSDIAPTKLTIVANEDMVNRLNVELEQFFGDDLLITQSKSTFLEITHSEANKGNAVSFLAKKHGVSLENTLAIGDSLNDIPMVKKAGLGVAVANARPQLKEVADTIVGSNEESGVAQALTRFVLSESRREMNGTNRN</sequence>
<organism evidence="1 2">
    <name type="scientific">Natranaerobius trueperi</name>
    <dbReference type="NCBI Taxonomy" id="759412"/>
    <lineage>
        <taxon>Bacteria</taxon>
        <taxon>Bacillati</taxon>
        <taxon>Bacillota</taxon>
        <taxon>Clostridia</taxon>
        <taxon>Natranaerobiales</taxon>
        <taxon>Natranaerobiaceae</taxon>
        <taxon>Natranaerobius</taxon>
    </lineage>
</organism>
<keyword evidence="1" id="KW-0378">Hydrolase</keyword>
<accession>A0A226BXP9</accession>
<gene>
    <name evidence="1" type="ORF">CDO51_06860</name>
</gene>
<name>A0A226BXP9_9FIRM</name>
<dbReference type="PANTHER" id="PTHR10000">
    <property type="entry name" value="PHOSPHOSERINE PHOSPHATASE"/>
    <property type="match status" value="1"/>
</dbReference>
<dbReference type="InterPro" id="IPR023214">
    <property type="entry name" value="HAD_sf"/>
</dbReference>
<comment type="caution">
    <text evidence="1">The sequence shown here is derived from an EMBL/GenBank/DDBJ whole genome shotgun (WGS) entry which is preliminary data.</text>
</comment>
<dbReference type="GO" id="GO:0016791">
    <property type="term" value="F:phosphatase activity"/>
    <property type="evidence" value="ECO:0007669"/>
    <property type="project" value="TreeGrafter"/>
</dbReference>
<dbReference type="EMBL" id="NIQC01000012">
    <property type="protein sequence ID" value="OWZ83808.1"/>
    <property type="molecule type" value="Genomic_DNA"/>
</dbReference>
<dbReference type="Pfam" id="PF08282">
    <property type="entry name" value="Hydrolase_3"/>
    <property type="match status" value="1"/>
</dbReference>
<evidence type="ECO:0000313" key="1">
    <source>
        <dbReference type="EMBL" id="OWZ83808.1"/>
    </source>
</evidence>
<protein>
    <submittedName>
        <fullName evidence="1">Hydrolase Cof</fullName>
    </submittedName>
</protein>
<dbReference type="InterPro" id="IPR000150">
    <property type="entry name" value="Cof"/>
</dbReference>
<keyword evidence="2" id="KW-1185">Reference proteome</keyword>
<proteinExistence type="predicted"/>